<dbReference type="EMBL" id="SOAZ01000002">
    <property type="protein sequence ID" value="TDT63360.1"/>
    <property type="molecule type" value="Genomic_DNA"/>
</dbReference>
<comment type="caution">
    <text evidence="7">The sequence shown here is derived from an EMBL/GenBank/DDBJ whole genome shotgun (WGS) entry which is preliminary data.</text>
</comment>
<dbReference type="InterPro" id="IPR020578">
    <property type="entry name" value="Aminotrans_V_PyrdxlP_BS"/>
</dbReference>
<dbReference type="InterPro" id="IPR015421">
    <property type="entry name" value="PyrdxlP-dep_Trfase_major"/>
</dbReference>
<evidence type="ECO:0000259" key="6">
    <source>
        <dbReference type="Pfam" id="PF00266"/>
    </source>
</evidence>
<comment type="catalytic activity">
    <reaction evidence="4">
        <text>(sulfur carrier)-H + L-cysteine = (sulfur carrier)-SH + L-alanine</text>
        <dbReference type="Rhea" id="RHEA:43892"/>
        <dbReference type="Rhea" id="RHEA-COMP:14737"/>
        <dbReference type="Rhea" id="RHEA-COMP:14739"/>
        <dbReference type="ChEBI" id="CHEBI:29917"/>
        <dbReference type="ChEBI" id="CHEBI:35235"/>
        <dbReference type="ChEBI" id="CHEBI:57972"/>
        <dbReference type="ChEBI" id="CHEBI:64428"/>
        <dbReference type="EC" id="2.8.1.7"/>
    </reaction>
</comment>
<evidence type="ECO:0000256" key="5">
    <source>
        <dbReference type="RuleBase" id="RU004504"/>
    </source>
</evidence>
<dbReference type="InterPro" id="IPR000192">
    <property type="entry name" value="Aminotrans_V_dom"/>
</dbReference>
<evidence type="ECO:0000256" key="1">
    <source>
        <dbReference type="ARBA" id="ARBA00001933"/>
    </source>
</evidence>
<evidence type="ECO:0000256" key="3">
    <source>
        <dbReference type="ARBA" id="ARBA00022898"/>
    </source>
</evidence>
<keyword evidence="7" id="KW-0456">Lyase</keyword>
<dbReference type="InterPro" id="IPR015422">
    <property type="entry name" value="PyrdxlP-dep_Trfase_small"/>
</dbReference>
<dbReference type="OrthoDB" id="9804366at2"/>
<dbReference type="PANTHER" id="PTHR43586">
    <property type="entry name" value="CYSTEINE DESULFURASE"/>
    <property type="match status" value="1"/>
</dbReference>
<dbReference type="RefSeq" id="WP_133627017.1">
    <property type="nucleotide sequence ID" value="NZ_SOAZ01000002.1"/>
</dbReference>
<evidence type="ECO:0000313" key="8">
    <source>
        <dbReference type="Proteomes" id="UP000295325"/>
    </source>
</evidence>
<dbReference type="PROSITE" id="PS00595">
    <property type="entry name" value="AA_TRANSFER_CLASS_5"/>
    <property type="match status" value="1"/>
</dbReference>
<dbReference type="InterPro" id="IPR015424">
    <property type="entry name" value="PyrdxlP-dep_Trfase"/>
</dbReference>
<evidence type="ECO:0000313" key="7">
    <source>
        <dbReference type="EMBL" id="TDT63360.1"/>
    </source>
</evidence>
<accession>A0A4R7KWL1</accession>
<dbReference type="Gene3D" id="3.90.1150.10">
    <property type="entry name" value="Aspartate Aminotransferase, domain 1"/>
    <property type="match status" value="1"/>
</dbReference>
<organism evidence="7 8">
    <name type="scientific">Fonticella tunisiensis</name>
    <dbReference type="NCBI Taxonomy" id="1096341"/>
    <lineage>
        <taxon>Bacteria</taxon>
        <taxon>Bacillati</taxon>
        <taxon>Bacillota</taxon>
        <taxon>Clostridia</taxon>
        <taxon>Eubacteriales</taxon>
        <taxon>Clostridiaceae</taxon>
        <taxon>Fonticella</taxon>
    </lineage>
</organism>
<keyword evidence="8" id="KW-1185">Reference proteome</keyword>
<reference evidence="7 8" key="1">
    <citation type="submission" date="2019-03" db="EMBL/GenBank/DDBJ databases">
        <title>Genomic Encyclopedia of Type Strains, Phase IV (KMG-IV): sequencing the most valuable type-strain genomes for metagenomic binning, comparative biology and taxonomic classification.</title>
        <authorList>
            <person name="Goeker M."/>
        </authorList>
    </citation>
    <scope>NUCLEOTIDE SEQUENCE [LARGE SCALE GENOMIC DNA]</scope>
    <source>
        <strain evidence="7 8">DSM 24455</strain>
    </source>
</reference>
<proteinExistence type="inferred from homology"/>
<dbReference type="Proteomes" id="UP000295325">
    <property type="component" value="Unassembled WGS sequence"/>
</dbReference>
<dbReference type="GO" id="GO:0016829">
    <property type="term" value="F:lyase activity"/>
    <property type="evidence" value="ECO:0007669"/>
    <property type="project" value="UniProtKB-KW"/>
</dbReference>
<sequence>MNFYNYDQDLRKLVVGVDTKIPLIDGSFVTAINFDNAATTPPFVSVLDKVYRFCPWYSSVHRGTGYKSQISSNLFDVSRKIILDFVNGDPNHDTVIYVKNTTEAINKLAYRLCRETKECVVLSTDMEHHSNDLPWRNKYKIDYVNIDSNGRLSLEDMEEKLQKYMGKVRLLTIAGASNVTGHINPIYRAAELAHKYNTKILVDGAQLVPHAKMDMRPVESPQHIDYLVFSAHKMYAPFGIGVLIGPRETFAYGEPDYSGGGTVKIVTHDFVDWDAPPEKEEAGTPNLIGIVALIEAIKTIKDVGMERIEAHERNLLKYAVTGLKGIGGIRLYGDCEENFSEKVAIIPFNVEGLHHETVAKILSYEAGIAVRNGCFCAQPYIQKLLKVNKDEIGAYMRDRSIPKPGMVRLSFGLYNTFGEIDRLIRALDYITRNKKAYDEKYKRINVRLNEDFLYTVSYNME</sequence>
<dbReference type="GO" id="GO:0031071">
    <property type="term" value="F:cysteine desulfurase activity"/>
    <property type="evidence" value="ECO:0007669"/>
    <property type="project" value="UniProtKB-EC"/>
</dbReference>
<dbReference type="SUPFAM" id="SSF53383">
    <property type="entry name" value="PLP-dependent transferases"/>
    <property type="match status" value="1"/>
</dbReference>
<name>A0A4R7KWL1_9CLOT</name>
<protein>
    <submittedName>
        <fullName evidence="7">Selenocysteine lyase/cysteine desulfurase</fullName>
    </submittedName>
</protein>
<dbReference type="Pfam" id="PF00266">
    <property type="entry name" value="Aminotran_5"/>
    <property type="match status" value="1"/>
</dbReference>
<comment type="similarity">
    <text evidence="2">Belongs to the class-V pyridoxal-phosphate-dependent aminotransferase family. Csd subfamily.</text>
</comment>
<feature type="domain" description="Aminotransferase class V" evidence="6">
    <location>
        <begin position="32"/>
        <end position="423"/>
    </location>
</feature>
<dbReference type="AlphaFoldDB" id="A0A4R7KWL1"/>
<keyword evidence="3" id="KW-0663">Pyridoxal phosphate</keyword>
<evidence type="ECO:0000256" key="4">
    <source>
        <dbReference type="ARBA" id="ARBA00050776"/>
    </source>
</evidence>
<gene>
    <name evidence="7" type="ORF">EDD71_102120</name>
</gene>
<dbReference type="Gene3D" id="3.40.640.10">
    <property type="entry name" value="Type I PLP-dependent aspartate aminotransferase-like (Major domain)"/>
    <property type="match status" value="1"/>
</dbReference>
<comment type="cofactor">
    <cofactor evidence="1 5">
        <name>pyridoxal 5'-phosphate</name>
        <dbReference type="ChEBI" id="CHEBI:597326"/>
    </cofactor>
</comment>
<dbReference type="PANTHER" id="PTHR43586:SF8">
    <property type="entry name" value="CYSTEINE DESULFURASE 1, CHLOROPLASTIC"/>
    <property type="match status" value="1"/>
</dbReference>
<evidence type="ECO:0000256" key="2">
    <source>
        <dbReference type="ARBA" id="ARBA00010447"/>
    </source>
</evidence>